<proteinExistence type="predicted"/>
<protein>
    <submittedName>
        <fullName evidence="1">Uncharacterized protein</fullName>
    </submittedName>
</protein>
<gene>
    <name evidence="1" type="ORF">UFOVP229_39</name>
</gene>
<sequence length="126" mass="13976">MHTNYTAYVASDLYTAGRSCDGHPYVAEQYYVLIENEAGRRFRHTATFNGAEVVVCDDTGYMGFTDQRNEARAKAERLAARVNVALASGKGIDWTYWGEVDPAYGSDEYVDQGVEAQRAFADRATA</sequence>
<name>A0A6J7WQU4_9CAUD</name>
<reference evidence="1" key="1">
    <citation type="submission" date="2020-05" db="EMBL/GenBank/DDBJ databases">
        <authorList>
            <person name="Chiriac C."/>
            <person name="Salcher M."/>
            <person name="Ghai R."/>
            <person name="Kavagutti S V."/>
        </authorList>
    </citation>
    <scope>NUCLEOTIDE SEQUENCE</scope>
</reference>
<organism evidence="1">
    <name type="scientific">uncultured Caudovirales phage</name>
    <dbReference type="NCBI Taxonomy" id="2100421"/>
    <lineage>
        <taxon>Viruses</taxon>
        <taxon>Duplodnaviria</taxon>
        <taxon>Heunggongvirae</taxon>
        <taxon>Uroviricota</taxon>
        <taxon>Caudoviricetes</taxon>
        <taxon>Peduoviridae</taxon>
        <taxon>Maltschvirus</taxon>
        <taxon>Maltschvirus maltsch</taxon>
    </lineage>
</organism>
<dbReference type="EMBL" id="LR798271">
    <property type="protein sequence ID" value="CAB5219198.1"/>
    <property type="molecule type" value="Genomic_DNA"/>
</dbReference>
<accession>A0A6J7WQU4</accession>
<evidence type="ECO:0000313" key="1">
    <source>
        <dbReference type="EMBL" id="CAB5219198.1"/>
    </source>
</evidence>